<evidence type="ECO:0000313" key="1">
    <source>
        <dbReference type="EMBL" id="CAG8826189.1"/>
    </source>
</evidence>
<dbReference type="EMBL" id="CAJVQC010091766">
    <property type="protein sequence ID" value="CAG8826189.1"/>
    <property type="molecule type" value="Genomic_DNA"/>
</dbReference>
<organism evidence="1 2">
    <name type="scientific">Racocetra persica</name>
    <dbReference type="NCBI Taxonomy" id="160502"/>
    <lineage>
        <taxon>Eukaryota</taxon>
        <taxon>Fungi</taxon>
        <taxon>Fungi incertae sedis</taxon>
        <taxon>Mucoromycota</taxon>
        <taxon>Glomeromycotina</taxon>
        <taxon>Glomeromycetes</taxon>
        <taxon>Diversisporales</taxon>
        <taxon>Gigasporaceae</taxon>
        <taxon>Racocetra</taxon>
    </lineage>
</organism>
<accession>A0ACA9S419</accession>
<evidence type="ECO:0000313" key="2">
    <source>
        <dbReference type="Proteomes" id="UP000789920"/>
    </source>
</evidence>
<comment type="caution">
    <text evidence="1">The sequence shown here is derived from an EMBL/GenBank/DDBJ whole genome shotgun (WGS) entry which is preliminary data.</text>
</comment>
<feature type="non-terminal residue" evidence="1">
    <location>
        <position position="1"/>
    </location>
</feature>
<gene>
    <name evidence="1" type="ORF">RPERSI_LOCUS26674</name>
</gene>
<reference evidence="1" key="1">
    <citation type="submission" date="2021-06" db="EMBL/GenBank/DDBJ databases">
        <authorList>
            <person name="Kallberg Y."/>
            <person name="Tangrot J."/>
            <person name="Rosling A."/>
        </authorList>
    </citation>
    <scope>NUCLEOTIDE SEQUENCE</scope>
    <source>
        <strain evidence="1">MA461A</strain>
    </source>
</reference>
<name>A0ACA9S419_9GLOM</name>
<protein>
    <submittedName>
        <fullName evidence="1">6889_t:CDS:1</fullName>
    </submittedName>
</protein>
<sequence>GVSKISEYLHTIADCLIRWNSSYLIWNRLLKLKNHINLLVNLLAAQSNSNTKK</sequence>
<keyword evidence="2" id="KW-1185">Reference proteome</keyword>
<dbReference type="Proteomes" id="UP000789920">
    <property type="component" value="Unassembled WGS sequence"/>
</dbReference>
<feature type="non-terminal residue" evidence="1">
    <location>
        <position position="53"/>
    </location>
</feature>
<proteinExistence type="predicted"/>